<dbReference type="InterPro" id="IPR023155">
    <property type="entry name" value="Cyt_c-552/4"/>
</dbReference>
<dbReference type="EMBL" id="FAOO01000010">
    <property type="protein sequence ID" value="CUU06642.1"/>
    <property type="molecule type" value="Genomic_DNA"/>
</dbReference>
<organism evidence="3 4">
    <name type="scientific">Candidatus Thermokryptus mobilis</name>
    <dbReference type="NCBI Taxonomy" id="1643428"/>
    <lineage>
        <taxon>Bacteria</taxon>
        <taxon>Pseudomonadati</taxon>
        <taxon>Candidatus Kryptoniota</taxon>
        <taxon>Candidatus Thermokryptus</taxon>
    </lineage>
</organism>
<dbReference type="Gene3D" id="3.10.350.10">
    <property type="entry name" value="LysM domain"/>
    <property type="match status" value="1"/>
</dbReference>
<dbReference type="GO" id="GO:0000166">
    <property type="term" value="F:nucleotide binding"/>
    <property type="evidence" value="ECO:0007669"/>
    <property type="project" value="UniProtKB-KW"/>
</dbReference>
<dbReference type="Pfam" id="PF13435">
    <property type="entry name" value="Cytochrome_C554"/>
    <property type="match status" value="1"/>
</dbReference>
<gene>
    <name evidence="3" type="ORF">JGI1_01578</name>
</gene>
<dbReference type="Proteomes" id="UP000320623">
    <property type="component" value="Unassembled WGS sequence"/>
</dbReference>
<dbReference type="PANTHER" id="PTHR11575:SF24">
    <property type="entry name" value="5'-NUCLEOTIDASE"/>
    <property type="match status" value="1"/>
</dbReference>
<reference evidence="4" key="1">
    <citation type="submission" date="2015-11" db="EMBL/GenBank/DDBJ databases">
        <authorList>
            <person name="Varghese N."/>
        </authorList>
    </citation>
    <scope>NUCLEOTIDE SEQUENCE [LARGE SCALE GENOMIC DNA]</scope>
</reference>
<dbReference type="RefSeq" id="WP_140945312.1">
    <property type="nucleotide sequence ID" value="NZ_FAOO01000010.1"/>
</dbReference>
<evidence type="ECO:0000313" key="4">
    <source>
        <dbReference type="Proteomes" id="UP000320623"/>
    </source>
</evidence>
<sequence length="504" mass="57427">MRLLKFGIIIFVTLFLNFFEAVPISEDKSQNIEIGIIYTSNTNGILENCGCPGNPIGGLDKRYSVIKNLKAQTNNLSLILDAGDIFSSIGFIEKDRFVLSAYKILPYDFIGIGDQEFSNGIDFFEEIKKNLKDKLISTNIEYKDGRPVSKKYAIKNIGGVKFGIISVANEDPFAIMPPEKVEHIKVLDYTQALKNIIPILKEKSDIIILLSHLGYIRDVDIAEKFPEIDIIIGAHSQTLLMEPEVVNKCIISHPGGNGEYVGYLKLKINLKDKEIVSYSGRLIPLLKDIKGDPKIRSILNAYQRFVALGFKDTCLYSNPIPDKYIVVSSSTCMDCHEEVGYKWMFTRHANAFKTIIEDGRVNDPECLSCHTTGYCRPDGFTRKPYKKELLNVGCVECHFVKPEHLNGDYENTVEPVSSEICIRCHNKERDPYFDFEKYVLKVNHRESQLVDYIVKPGDYLYRISKNIYGEFGKWKLIYRLNKNVIKNPDLIFPGQKLKIVVKVD</sequence>
<dbReference type="InterPro" id="IPR036280">
    <property type="entry name" value="Multihaem_cyt_sf"/>
</dbReference>
<keyword evidence="4" id="KW-1185">Reference proteome</keyword>
<evidence type="ECO:0000259" key="2">
    <source>
        <dbReference type="PROSITE" id="PS51782"/>
    </source>
</evidence>
<dbReference type="InterPro" id="IPR006179">
    <property type="entry name" value="5_nucleotidase/apyrase"/>
</dbReference>
<dbReference type="CDD" id="cd08168">
    <property type="entry name" value="Cytochrom_C3"/>
    <property type="match status" value="1"/>
</dbReference>
<dbReference type="STRING" id="1643428.GCA_001442855_01545"/>
<comment type="similarity">
    <text evidence="1">Belongs to the 5'-nucleotidase family.</text>
</comment>
<protein>
    <submittedName>
        <fullName evidence="3">LysM domain-containing protein</fullName>
    </submittedName>
</protein>
<dbReference type="Gene3D" id="3.60.21.10">
    <property type="match status" value="1"/>
</dbReference>
<dbReference type="SMART" id="SM00257">
    <property type="entry name" value="LysM"/>
    <property type="match status" value="1"/>
</dbReference>
<dbReference type="PANTHER" id="PTHR11575">
    <property type="entry name" value="5'-NUCLEOTIDASE-RELATED"/>
    <property type="match status" value="1"/>
</dbReference>
<dbReference type="PROSITE" id="PS51782">
    <property type="entry name" value="LYSM"/>
    <property type="match status" value="1"/>
</dbReference>
<dbReference type="CDD" id="cd00845">
    <property type="entry name" value="MPP_UshA_N_like"/>
    <property type="match status" value="1"/>
</dbReference>
<dbReference type="SUPFAM" id="SSF56300">
    <property type="entry name" value="Metallo-dependent phosphatases"/>
    <property type="match status" value="1"/>
</dbReference>
<dbReference type="PRINTS" id="PR01607">
    <property type="entry name" value="APYRASEFAMLY"/>
</dbReference>
<dbReference type="InterPro" id="IPR029052">
    <property type="entry name" value="Metallo-depent_PP-like"/>
</dbReference>
<dbReference type="SUPFAM" id="SSF54106">
    <property type="entry name" value="LysM domain"/>
    <property type="match status" value="1"/>
</dbReference>
<dbReference type="InterPro" id="IPR018392">
    <property type="entry name" value="LysM"/>
</dbReference>
<dbReference type="CDD" id="cd00118">
    <property type="entry name" value="LysM"/>
    <property type="match status" value="1"/>
</dbReference>
<evidence type="ECO:0000256" key="1">
    <source>
        <dbReference type="RuleBase" id="RU362119"/>
    </source>
</evidence>
<dbReference type="OrthoDB" id="9814800at2"/>
<dbReference type="GO" id="GO:0016787">
    <property type="term" value="F:hydrolase activity"/>
    <property type="evidence" value="ECO:0007669"/>
    <property type="project" value="UniProtKB-KW"/>
</dbReference>
<dbReference type="SUPFAM" id="SSF48695">
    <property type="entry name" value="Multiheme cytochromes"/>
    <property type="match status" value="1"/>
</dbReference>
<dbReference type="AlphaFoldDB" id="A0A0S4N5R9"/>
<name>A0A0S4N5R9_9BACT</name>
<evidence type="ECO:0000313" key="3">
    <source>
        <dbReference type="EMBL" id="CUU06642.1"/>
    </source>
</evidence>
<dbReference type="Pfam" id="PF01476">
    <property type="entry name" value="LysM"/>
    <property type="match status" value="1"/>
</dbReference>
<dbReference type="InterPro" id="IPR036779">
    <property type="entry name" value="LysM_dom_sf"/>
</dbReference>
<keyword evidence="1" id="KW-0378">Hydrolase</keyword>
<keyword evidence="1" id="KW-0547">Nucleotide-binding</keyword>
<dbReference type="GO" id="GO:0030288">
    <property type="term" value="C:outer membrane-bounded periplasmic space"/>
    <property type="evidence" value="ECO:0007669"/>
    <property type="project" value="TreeGrafter"/>
</dbReference>
<dbReference type="GO" id="GO:0009166">
    <property type="term" value="P:nucleotide catabolic process"/>
    <property type="evidence" value="ECO:0007669"/>
    <property type="project" value="InterPro"/>
</dbReference>
<dbReference type="Gene3D" id="1.10.1130.10">
    <property type="entry name" value="Flavocytochrome C3, Chain A"/>
    <property type="match status" value="1"/>
</dbReference>
<proteinExistence type="inferred from homology"/>
<feature type="domain" description="LysM" evidence="2">
    <location>
        <begin position="450"/>
        <end position="499"/>
    </location>
</feature>
<accession>A0A0S4N5R9</accession>